<keyword evidence="2" id="KW-1185">Reference proteome</keyword>
<reference evidence="1 2" key="1">
    <citation type="submission" date="2017-08" db="EMBL/GenBank/DDBJ databases">
        <title>Mesorhizobium wenxinae sp. nov., a novel rhizobial species isolated from root nodules of chickpea (Cicer arietinum L.).</title>
        <authorList>
            <person name="Zhang J."/>
        </authorList>
    </citation>
    <scope>NUCLEOTIDE SEQUENCE [LARGE SCALE GENOMIC DNA]</scope>
    <source>
        <strain evidence="2">WYCCWR 10019</strain>
    </source>
</reference>
<sequence length="225" mass="25022">MSTDIILNRLAALEEQVGEFLPAALERRRGGLEPCDWLMADVQARAEIDRDLANHSVVEMAEIYVVGDINDALALNVHDQLEATRLSPAISVFIDTSGGDFDAAVRIHRAIRWHAGTKRAKLGKRCQSAGVLISMACDHRVASADTAYMLHLTADCPDPRDRWTMFRHIEAARRLRQTDSLYLNVIADRSGADLAALAIEAAKDEPQSLEWCLRNKLVHEIEDAK</sequence>
<evidence type="ECO:0000313" key="1">
    <source>
        <dbReference type="EMBL" id="PAP92154.1"/>
    </source>
</evidence>
<gene>
    <name evidence="1" type="ORF">CIT31_29810</name>
</gene>
<name>A0A271K9I3_9HYPH</name>
<dbReference type="InterPro" id="IPR023562">
    <property type="entry name" value="ClpP/TepA"/>
</dbReference>
<dbReference type="Proteomes" id="UP000215931">
    <property type="component" value="Unassembled WGS sequence"/>
</dbReference>
<dbReference type="OrthoDB" id="8100412at2"/>
<accession>A0A271K9I3</accession>
<proteinExistence type="predicted"/>
<comment type="caution">
    <text evidence="1">The sequence shown here is derived from an EMBL/GenBank/DDBJ whole genome shotgun (WGS) entry which is preliminary data.</text>
</comment>
<protein>
    <submittedName>
        <fullName evidence="1">Uncharacterized protein</fullName>
    </submittedName>
</protein>
<evidence type="ECO:0000313" key="2">
    <source>
        <dbReference type="Proteomes" id="UP000215931"/>
    </source>
</evidence>
<dbReference type="RefSeq" id="WP_095521471.1">
    <property type="nucleotide sequence ID" value="NZ_NPKH01000037.1"/>
</dbReference>
<dbReference type="AlphaFoldDB" id="A0A271K9I3"/>
<dbReference type="EMBL" id="NPKH01000037">
    <property type="protein sequence ID" value="PAP92154.1"/>
    <property type="molecule type" value="Genomic_DNA"/>
</dbReference>
<dbReference type="Gene3D" id="3.90.226.10">
    <property type="entry name" value="2-enoyl-CoA Hydratase, Chain A, domain 1"/>
    <property type="match status" value="1"/>
</dbReference>
<dbReference type="SUPFAM" id="SSF52096">
    <property type="entry name" value="ClpP/crotonase"/>
    <property type="match status" value="1"/>
</dbReference>
<dbReference type="Pfam" id="PF00574">
    <property type="entry name" value="CLP_protease"/>
    <property type="match status" value="1"/>
</dbReference>
<dbReference type="InterPro" id="IPR029045">
    <property type="entry name" value="ClpP/crotonase-like_dom_sf"/>
</dbReference>
<organism evidence="1 2">
    <name type="scientific">Mesorhizobium wenxiniae</name>
    <dbReference type="NCBI Taxonomy" id="2014805"/>
    <lineage>
        <taxon>Bacteria</taxon>
        <taxon>Pseudomonadati</taxon>
        <taxon>Pseudomonadota</taxon>
        <taxon>Alphaproteobacteria</taxon>
        <taxon>Hyphomicrobiales</taxon>
        <taxon>Phyllobacteriaceae</taxon>
        <taxon>Mesorhizobium</taxon>
    </lineage>
</organism>